<name>A0A8J3D8F7_9BACT</name>
<protein>
    <recommendedName>
        <fullName evidence="1">Outer membrane protein beta-barrel domain-containing protein</fullName>
    </recommendedName>
</protein>
<dbReference type="EMBL" id="BMXF01000009">
    <property type="protein sequence ID" value="GHB88183.1"/>
    <property type="molecule type" value="Genomic_DNA"/>
</dbReference>
<evidence type="ECO:0000313" key="3">
    <source>
        <dbReference type="Proteomes" id="UP000598271"/>
    </source>
</evidence>
<dbReference type="AlphaFoldDB" id="A0A8J3D8F7"/>
<organism evidence="2 3">
    <name type="scientific">Persicitalea jodogahamensis</name>
    <dbReference type="NCBI Taxonomy" id="402147"/>
    <lineage>
        <taxon>Bacteria</taxon>
        <taxon>Pseudomonadati</taxon>
        <taxon>Bacteroidota</taxon>
        <taxon>Cytophagia</taxon>
        <taxon>Cytophagales</taxon>
        <taxon>Spirosomataceae</taxon>
        <taxon>Persicitalea</taxon>
    </lineage>
</organism>
<comment type="caution">
    <text evidence="2">The sequence shown here is derived from an EMBL/GenBank/DDBJ whole genome shotgun (WGS) entry which is preliminary data.</text>
</comment>
<gene>
    <name evidence="2" type="ORF">GCM10007390_50300</name>
</gene>
<dbReference type="Pfam" id="PF13568">
    <property type="entry name" value="OMP_b-brl_2"/>
    <property type="match status" value="1"/>
</dbReference>
<evidence type="ECO:0000259" key="1">
    <source>
        <dbReference type="Pfam" id="PF13568"/>
    </source>
</evidence>
<dbReference type="Proteomes" id="UP000598271">
    <property type="component" value="Unassembled WGS sequence"/>
</dbReference>
<accession>A0A8J3D8F7</accession>
<feature type="domain" description="Outer membrane protein beta-barrel" evidence="1">
    <location>
        <begin position="76"/>
        <end position="240"/>
    </location>
</feature>
<evidence type="ECO:0000313" key="2">
    <source>
        <dbReference type="EMBL" id="GHB88183.1"/>
    </source>
</evidence>
<proteinExistence type="predicted"/>
<dbReference type="InterPro" id="IPR025665">
    <property type="entry name" value="Beta-barrel_OMP_2"/>
</dbReference>
<sequence>MTGIRLLFQLPMSDLTTICPGEGSGEDNANVRSVTSGTIFFTCSKTVKLDRTIMNKINRFHLVSILMLFTASFATAQNRNFKIGIKAGTNLSSLSGDEVVSSADPSIRIGDKSTRLTGFVGGVFFRLGNSVFIQPEVLLSQKGGTFNVFRSAGNSQEEVKVRFTNLDVPVLLGIRIGEVLRINAGPIASLRLSENGGLRDALNEVGATSVEDNFRQAALGYQVGVGFDIGNINLDLRYEGNASNIIDTNTASSSFNSQLKRKNNLFQATVGFVIF</sequence>
<reference evidence="2 3" key="1">
    <citation type="journal article" date="2014" name="Int. J. Syst. Evol. Microbiol.">
        <title>Complete genome sequence of Corynebacterium casei LMG S-19264T (=DSM 44701T), isolated from a smear-ripened cheese.</title>
        <authorList>
            <consortium name="US DOE Joint Genome Institute (JGI-PGF)"/>
            <person name="Walter F."/>
            <person name="Albersmeier A."/>
            <person name="Kalinowski J."/>
            <person name="Ruckert C."/>
        </authorList>
    </citation>
    <scope>NUCLEOTIDE SEQUENCE [LARGE SCALE GENOMIC DNA]</scope>
    <source>
        <strain evidence="2 3">KCTC 12866</strain>
    </source>
</reference>
<keyword evidence="3" id="KW-1185">Reference proteome</keyword>